<dbReference type="Pfam" id="PF01103">
    <property type="entry name" value="Omp85"/>
    <property type="match status" value="1"/>
</dbReference>
<accession>A0A975B2F7</accession>
<evidence type="ECO:0000256" key="5">
    <source>
        <dbReference type="ARBA" id="ARBA00023237"/>
    </source>
</evidence>
<name>A0A975B2F7_9BACT</name>
<evidence type="ECO:0000259" key="7">
    <source>
        <dbReference type="Pfam" id="PF07244"/>
    </source>
</evidence>
<dbReference type="Gene3D" id="3.10.20.310">
    <property type="entry name" value="membrane protein fhac"/>
    <property type="match status" value="2"/>
</dbReference>
<keyword evidence="4" id="KW-0472">Membrane</keyword>
<dbReference type="AlphaFoldDB" id="A0A975B2F7"/>
<dbReference type="GO" id="GO:0019867">
    <property type="term" value="C:outer membrane"/>
    <property type="evidence" value="ECO:0007669"/>
    <property type="project" value="InterPro"/>
</dbReference>
<evidence type="ECO:0000256" key="1">
    <source>
        <dbReference type="ARBA" id="ARBA00004370"/>
    </source>
</evidence>
<protein>
    <submittedName>
        <fullName evidence="8">BamA/TamA family outer membrane protein</fullName>
    </submittedName>
</protein>
<dbReference type="EMBL" id="CP046072">
    <property type="protein sequence ID" value="QSZ42910.1"/>
    <property type="molecule type" value="Genomic_DNA"/>
</dbReference>
<dbReference type="InterPro" id="IPR010827">
    <property type="entry name" value="BamA/TamA_POTRA"/>
</dbReference>
<gene>
    <name evidence="8" type="ORF">GJV85_12595</name>
</gene>
<dbReference type="Pfam" id="PF07244">
    <property type="entry name" value="POTRA"/>
    <property type="match status" value="2"/>
</dbReference>
<comment type="subcellular location">
    <subcellularLocation>
        <location evidence="1">Membrane</location>
    </subcellularLocation>
</comment>
<dbReference type="PANTHER" id="PTHR12815">
    <property type="entry name" value="SORTING AND ASSEMBLY MACHINERY SAMM50 PROTEIN FAMILY MEMBER"/>
    <property type="match status" value="1"/>
</dbReference>
<dbReference type="InterPro" id="IPR039910">
    <property type="entry name" value="D15-like"/>
</dbReference>
<feature type="domain" description="POTRA" evidence="7">
    <location>
        <begin position="186"/>
        <end position="255"/>
    </location>
</feature>
<dbReference type="RefSeq" id="WP_207561722.1">
    <property type="nucleotide sequence ID" value="NZ_CP046072.1"/>
</dbReference>
<evidence type="ECO:0000256" key="2">
    <source>
        <dbReference type="ARBA" id="ARBA00022692"/>
    </source>
</evidence>
<dbReference type="InterPro" id="IPR000184">
    <property type="entry name" value="Bac_surfAg_D15"/>
</dbReference>
<evidence type="ECO:0000259" key="6">
    <source>
        <dbReference type="Pfam" id="PF01103"/>
    </source>
</evidence>
<evidence type="ECO:0000313" key="8">
    <source>
        <dbReference type="EMBL" id="QSZ42910.1"/>
    </source>
</evidence>
<evidence type="ECO:0000256" key="4">
    <source>
        <dbReference type="ARBA" id="ARBA00023136"/>
    </source>
</evidence>
<keyword evidence="9" id="KW-1185">Reference proteome</keyword>
<dbReference type="KEGG" id="saqt:GJV85_12595"/>
<dbReference type="Gene3D" id="2.40.160.50">
    <property type="entry name" value="membrane protein fhac: a member of the omp85/tpsb transporter family"/>
    <property type="match status" value="1"/>
</dbReference>
<feature type="domain" description="POTRA" evidence="7">
    <location>
        <begin position="123"/>
        <end position="180"/>
    </location>
</feature>
<reference evidence="8" key="2">
    <citation type="submission" date="2021-04" db="EMBL/GenBank/DDBJ databases">
        <title>Isolation and characterization of a novel species of the genus Sulfurimonas.</title>
        <authorList>
            <person name="Fukui M."/>
        </authorList>
    </citation>
    <scope>NUCLEOTIDE SEQUENCE</scope>
    <source>
        <strain evidence="8">H1576</strain>
    </source>
</reference>
<evidence type="ECO:0000256" key="3">
    <source>
        <dbReference type="ARBA" id="ARBA00022729"/>
    </source>
</evidence>
<sequence>MKKKNIHLVVQFILLFLLSSHLFAQKIPLLFEGQSELQERGLYEALNLKKLYLYEFYKEEPKVDIKSIKLLLQVIQNYYRTKGFYHTEVSYYEREGSVIISIKENEPMLVESIEIDSKLDIVPVLPFKKSELFNADAFSKSKKDIKLLYSKESYCDISLDSKAYVDTQKNSVRLVYKVVENELCHFKKIEVNSSKNISADIAKSLLYFEEGDLFSIENIKKSYKNIYAYDGVSKVLIETQVENNSSVNIKLEIEENEKPLRFIAGLGISSDEGLMGQMGLKHRNFYGNLKSLGVETRVTEVKQSIKMQFDMPLLYKDATGFEVGLENEIFSGFTEYRLFSSAYLTQRYIPSTFKESLILDRTSTYNAQDTVLFPEAVLLVVSPKLEWMYDTRDSLLDPKNGYFFSSDIMGSIKSTLSDASYLKGNIKGAYLYPIKSSTLGAKVTFGALNVFDGVIPASYRYFAGGMHSNRAYTYRDLGPKNSNGNPSGFDTIVESTLEYRFPLYGDFRAVLFSDNSFVGDSYLPDSQTAYYSGGVGLRYISPIGPIAFDVGFDLSNPSSQFAFHFHIGELF</sequence>
<proteinExistence type="predicted"/>
<organism evidence="8 9">
    <name type="scientific">Sulfurimonas aquatica</name>
    <dbReference type="NCBI Taxonomy" id="2672570"/>
    <lineage>
        <taxon>Bacteria</taxon>
        <taxon>Pseudomonadati</taxon>
        <taxon>Campylobacterota</taxon>
        <taxon>Epsilonproteobacteria</taxon>
        <taxon>Campylobacterales</taxon>
        <taxon>Sulfurimonadaceae</taxon>
        <taxon>Sulfurimonas</taxon>
    </lineage>
</organism>
<feature type="domain" description="Bacterial surface antigen (D15)" evidence="6">
    <location>
        <begin position="384"/>
        <end position="571"/>
    </location>
</feature>
<dbReference type="Proteomes" id="UP000671852">
    <property type="component" value="Chromosome"/>
</dbReference>
<keyword evidence="5" id="KW-0998">Cell outer membrane</keyword>
<dbReference type="PANTHER" id="PTHR12815:SF47">
    <property type="entry name" value="TRANSLOCATION AND ASSEMBLY MODULE SUBUNIT TAMA"/>
    <property type="match status" value="1"/>
</dbReference>
<keyword evidence="2" id="KW-0812">Transmembrane</keyword>
<keyword evidence="3" id="KW-0732">Signal</keyword>
<reference evidence="8" key="1">
    <citation type="submission" date="2019-11" db="EMBL/GenBank/DDBJ databases">
        <authorList>
            <person name="Kojima H."/>
        </authorList>
    </citation>
    <scope>NUCLEOTIDE SEQUENCE</scope>
    <source>
        <strain evidence="8">H1576</strain>
    </source>
</reference>
<evidence type="ECO:0000313" key="9">
    <source>
        <dbReference type="Proteomes" id="UP000671852"/>
    </source>
</evidence>